<sequence length="379" mass="42324">MKTNLLLYLLIVFSCCLFSCKEDDEPQINRAPGNVAITISLTGNTALIAWTAAADPDLDPITYDIILNGNMIGQGITELNYSVEDLPFDFQFSGQVIARDDEGLSSESDFSFSTGPMTLLSYTVDGSDYELTFNDEGQIAIIESPSLSGIVTSDITFNAEGKLTQYGDLLYQFNTAGQIGQIDNGDLTAILLYDGEGNMTRLNYAFSTGFSDVTVDKTLTYDSQNKLDQLDVHYLVSGTSEYYRYQFSFIGENVSQINLLTSIDGINYASEFLIAYSYDEMKNPWYGILTHHLGLDPVYVEINNRLSPTMDLHLFNNFPIAWMSRNNVTKATLRAPDLSVMFEESFSYNYNEYDYPVTQEKVASIPGGSLTVTRTDFNY</sequence>
<comment type="caution">
    <text evidence="1">The sequence shown here is derived from an EMBL/GenBank/DDBJ whole genome shotgun (WGS) entry which is preliminary data.</text>
</comment>
<dbReference type="SUPFAM" id="SSF49265">
    <property type="entry name" value="Fibronectin type III"/>
    <property type="match status" value="1"/>
</dbReference>
<name>A0ABT8KZB1_9BACT</name>
<protein>
    <recommendedName>
        <fullName evidence="3">Fibronectin type-III domain-containing protein</fullName>
    </recommendedName>
</protein>
<evidence type="ECO:0000313" key="2">
    <source>
        <dbReference type="Proteomes" id="UP001172083"/>
    </source>
</evidence>
<keyword evidence="2" id="KW-1185">Reference proteome</keyword>
<dbReference type="EMBL" id="JAUJEB010000001">
    <property type="protein sequence ID" value="MDN5210817.1"/>
    <property type="molecule type" value="Genomic_DNA"/>
</dbReference>
<proteinExistence type="predicted"/>
<dbReference type="InterPro" id="IPR036116">
    <property type="entry name" value="FN3_sf"/>
</dbReference>
<reference evidence="1" key="1">
    <citation type="submission" date="2023-06" db="EMBL/GenBank/DDBJ databases">
        <title>Genomic of Agaribacillus aureum.</title>
        <authorList>
            <person name="Wang G."/>
        </authorList>
    </citation>
    <scope>NUCLEOTIDE SEQUENCE</scope>
    <source>
        <strain evidence="1">BMA12</strain>
    </source>
</reference>
<evidence type="ECO:0008006" key="3">
    <source>
        <dbReference type="Google" id="ProtNLM"/>
    </source>
</evidence>
<dbReference type="RefSeq" id="WP_346756157.1">
    <property type="nucleotide sequence ID" value="NZ_JAUJEB010000001.1"/>
</dbReference>
<accession>A0ABT8KZB1</accession>
<organism evidence="1 2">
    <name type="scientific">Agaribacillus aureus</name>
    <dbReference type="NCBI Taxonomy" id="3051825"/>
    <lineage>
        <taxon>Bacteria</taxon>
        <taxon>Pseudomonadati</taxon>
        <taxon>Bacteroidota</taxon>
        <taxon>Cytophagia</taxon>
        <taxon>Cytophagales</taxon>
        <taxon>Splendidivirgaceae</taxon>
        <taxon>Agaribacillus</taxon>
    </lineage>
</organism>
<evidence type="ECO:0000313" key="1">
    <source>
        <dbReference type="EMBL" id="MDN5210817.1"/>
    </source>
</evidence>
<dbReference type="PROSITE" id="PS51257">
    <property type="entry name" value="PROKAR_LIPOPROTEIN"/>
    <property type="match status" value="1"/>
</dbReference>
<gene>
    <name evidence="1" type="ORF">QQ020_02120</name>
</gene>
<dbReference type="Proteomes" id="UP001172083">
    <property type="component" value="Unassembled WGS sequence"/>
</dbReference>